<keyword evidence="3 6" id="KW-0328">Glycosyltransferase</keyword>
<dbReference type="Proteomes" id="UP000322110">
    <property type="component" value="Unassembled WGS sequence"/>
</dbReference>
<dbReference type="OrthoDB" id="9802134at2"/>
<evidence type="ECO:0000256" key="3">
    <source>
        <dbReference type="ARBA" id="ARBA00022676"/>
    </source>
</evidence>
<feature type="binding site" description="in other chain" evidence="6">
    <location>
        <begin position="130"/>
        <end position="138"/>
    </location>
    <ligand>
        <name>5-phospho-alpha-D-ribose 1-diphosphate</name>
        <dbReference type="ChEBI" id="CHEBI:58017"/>
        <note>ligand shared between dimeric partners</note>
    </ligand>
</feature>
<dbReference type="Gene3D" id="3.40.50.2020">
    <property type="match status" value="1"/>
</dbReference>
<name>A0A5B2TI05_9PROT</name>
<proteinExistence type="inferred from homology"/>
<evidence type="ECO:0000256" key="6">
    <source>
        <dbReference type="HAMAP-Rule" id="MF_01208"/>
    </source>
</evidence>
<evidence type="ECO:0000256" key="1">
    <source>
        <dbReference type="ARBA" id="ARBA00004889"/>
    </source>
</evidence>
<comment type="subunit">
    <text evidence="6">Homodimer.</text>
</comment>
<feature type="binding site" evidence="6">
    <location>
        <position position="134"/>
    </location>
    <ligand>
        <name>orotate</name>
        <dbReference type="ChEBI" id="CHEBI:30839"/>
    </ligand>
</feature>
<keyword evidence="5 6" id="KW-0665">Pyrimidine biosynthesis</keyword>
<dbReference type="GO" id="GO:0000287">
    <property type="term" value="F:magnesium ion binding"/>
    <property type="evidence" value="ECO:0007669"/>
    <property type="project" value="UniProtKB-UniRule"/>
</dbReference>
<dbReference type="GO" id="GO:0019856">
    <property type="term" value="P:pyrimidine nucleobase biosynthetic process"/>
    <property type="evidence" value="ECO:0007669"/>
    <property type="project" value="TreeGrafter"/>
</dbReference>
<evidence type="ECO:0000256" key="5">
    <source>
        <dbReference type="ARBA" id="ARBA00022975"/>
    </source>
</evidence>
<dbReference type="CDD" id="cd06223">
    <property type="entry name" value="PRTases_typeI"/>
    <property type="match status" value="1"/>
</dbReference>
<gene>
    <name evidence="6" type="primary">pyrE</name>
    <name evidence="8" type="ORF">F0Q34_10080</name>
</gene>
<keyword evidence="4 6" id="KW-0808">Transferase</keyword>
<evidence type="ECO:0000256" key="2">
    <source>
        <dbReference type="ARBA" id="ARBA00011971"/>
    </source>
</evidence>
<dbReference type="InterPro" id="IPR023031">
    <property type="entry name" value="OPRT"/>
</dbReference>
<dbReference type="UniPathway" id="UPA00070">
    <property type="reaction ID" value="UER00119"/>
</dbReference>
<dbReference type="Pfam" id="PF00156">
    <property type="entry name" value="Pribosyltran"/>
    <property type="match status" value="1"/>
</dbReference>
<comment type="caution">
    <text evidence="8">The sequence shown here is derived from an EMBL/GenBank/DDBJ whole genome shotgun (WGS) entry which is preliminary data.</text>
</comment>
<evidence type="ECO:0000259" key="7">
    <source>
        <dbReference type="Pfam" id="PF00156"/>
    </source>
</evidence>
<feature type="binding site" description="in other chain" evidence="6">
    <location>
        <position position="105"/>
    </location>
    <ligand>
        <name>5-phospho-alpha-D-ribose 1-diphosphate</name>
        <dbReference type="ChEBI" id="CHEBI:58017"/>
        <note>ligand shared between dimeric partners</note>
    </ligand>
</feature>
<evidence type="ECO:0000313" key="8">
    <source>
        <dbReference type="EMBL" id="KAA2213568.1"/>
    </source>
</evidence>
<dbReference type="AlphaFoldDB" id="A0A5B2TI05"/>
<reference evidence="8 9" key="1">
    <citation type="journal article" date="2015" name="Int. J. Syst. Evol. Microbiol.">
        <title>Roseomonas oryzae sp. nov., isolated from paddy rhizosphere soil.</title>
        <authorList>
            <person name="Ramaprasad E.V."/>
            <person name="Sasikala Ch."/>
            <person name="Ramana Ch.V."/>
        </authorList>
    </citation>
    <scope>NUCLEOTIDE SEQUENCE [LARGE SCALE GENOMIC DNA]</scope>
    <source>
        <strain evidence="8 9">KCTC 42542</strain>
    </source>
</reference>
<keyword evidence="6" id="KW-0460">Magnesium</keyword>
<dbReference type="NCBIfam" id="NF001729">
    <property type="entry name" value="PRK00455.1-3"/>
    <property type="match status" value="1"/>
</dbReference>
<dbReference type="GO" id="GO:0044205">
    <property type="term" value="P:'de novo' UMP biosynthetic process"/>
    <property type="evidence" value="ECO:0007669"/>
    <property type="project" value="UniProtKB-UniRule"/>
</dbReference>
<dbReference type="HAMAP" id="MF_01208">
    <property type="entry name" value="PyrE"/>
    <property type="match status" value="1"/>
</dbReference>
<evidence type="ECO:0000256" key="4">
    <source>
        <dbReference type="ARBA" id="ARBA00022679"/>
    </source>
</evidence>
<keyword evidence="9" id="KW-1185">Reference proteome</keyword>
<dbReference type="GO" id="GO:0004588">
    <property type="term" value="F:orotate phosphoribosyltransferase activity"/>
    <property type="evidence" value="ECO:0007669"/>
    <property type="project" value="UniProtKB-UniRule"/>
</dbReference>
<evidence type="ECO:0000313" key="9">
    <source>
        <dbReference type="Proteomes" id="UP000322110"/>
    </source>
</evidence>
<comment type="catalytic activity">
    <reaction evidence="6">
        <text>orotidine 5'-phosphate + diphosphate = orotate + 5-phospho-alpha-D-ribose 1-diphosphate</text>
        <dbReference type="Rhea" id="RHEA:10380"/>
        <dbReference type="ChEBI" id="CHEBI:30839"/>
        <dbReference type="ChEBI" id="CHEBI:33019"/>
        <dbReference type="ChEBI" id="CHEBI:57538"/>
        <dbReference type="ChEBI" id="CHEBI:58017"/>
        <dbReference type="EC" id="2.4.2.10"/>
    </reaction>
</comment>
<accession>A0A5B2TI05</accession>
<organism evidence="8 9">
    <name type="scientific">Teichococcus oryzae</name>
    <dbReference type="NCBI Taxonomy" id="1608942"/>
    <lineage>
        <taxon>Bacteria</taxon>
        <taxon>Pseudomonadati</taxon>
        <taxon>Pseudomonadota</taxon>
        <taxon>Alphaproteobacteria</taxon>
        <taxon>Acetobacterales</taxon>
        <taxon>Roseomonadaceae</taxon>
        <taxon>Roseomonas</taxon>
    </lineage>
</organism>
<dbReference type="PANTHER" id="PTHR19278">
    <property type="entry name" value="OROTATE PHOSPHORIBOSYLTRANSFERASE"/>
    <property type="match status" value="1"/>
</dbReference>
<feature type="binding site" evidence="6">
    <location>
        <position position="104"/>
    </location>
    <ligand>
        <name>5-phospho-alpha-D-ribose 1-diphosphate</name>
        <dbReference type="ChEBI" id="CHEBI:58017"/>
        <note>ligand shared between dimeric partners</note>
    </ligand>
</feature>
<feature type="domain" description="Phosphoribosyltransferase" evidence="7">
    <location>
        <begin position="59"/>
        <end position="147"/>
    </location>
</feature>
<comment type="caution">
    <text evidence="6">Lacks conserved residue(s) required for the propagation of feature annotation.</text>
</comment>
<comment type="pathway">
    <text evidence="1 6">Pyrimidine metabolism; UMP biosynthesis via de novo pathway; UMP from orotate: step 1/2.</text>
</comment>
<comment type="similarity">
    <text evidence="6">Belongs to the purine/pyrimidine phosphoribosyltransferase family. PyrE subfamily.</text>
</comment>
<dbReference type="InterPro" id="IPR000836">
    <property type="entry name" value="PRTase_dom"/>
</dbReference>
<dbReference type="SUPFAM" id="SSF53271">
    <property type="entry name" value="PRTase-like"/>
    <property type="match status" value="1"/>
</dbReference>
<sequence length="225" mass="24210">MSLDDHAAIAGQSTARLLLEAGAIRVSAAQPFFLAAGWASPVYVDCRLLIGEPRWRRKVTDLAVAALRRSPSTQFSIVAGAETAGIPWAGFIADRLGLPLRYVRKRPLGIGRNAQVEGGEVEGHNVLLVDDLITDGGSKASFAQGLRQAGGVVTDAFTIFHHAVFPGSQERLAALGLRLHSLAGWRDLLRMEPMEGLDKAQRRVLELFLSDPVSWSERHGGRGAG</sequence>
<protein>
    <recommendedName>
        <fullName evidence="2 6">Orotate phosphoribosyltransferase</fullName>
        <shortName evidence="6">OPRT</shortName>
        <shortName evidence="6">OPRTase</shortName>
        <ecNumber evidence="2 6">2.4.2.10</ecNumber>
    </recommendedName>
</protein>
<dbReference type="EMBL" id="VUKA01000003">
    <property type="protein sequence ID" value="KAA2213568.1"/>
    <property type="molecule type" value="Genomic_DNA"/>
</dbReference>
<dbReference type="PANTHER" id="PTHR19278:SF9">
    <property type="entry name" value="URIDINE 5'-MONOPHOSPHATE SYNTHASE"/>
    <property type="match status" value="1"/>
</dbReference>
<dbReference type="EC" id="2.4.2.10" evidence="2 6"/>
<dbReference type="RefSeq" id="WP_149812072.1">
    <property type="nucleotide sequence ID" value="NZ_VUKA01000003.1"/>
</dbReference>
<comment type="function">
    <text evidence="6">Catalyzes the transfer of a ribosyl phosphate group from 5-phosphoribose 1-diphosphate to orotate, leading to the formation of orotidine monophosphate (OMP).</text>
</comment>
<comment type="cofactor">
    <cofactor evidence="6">
        <name>Mg(2+)</name>
        <dbReference type="ChEBI" id="CHEBI:18420"/>
    </cofactor>
</comment>
<dbReference type="InterPro" id="IPR029057">
    <property type="entry name" value="PRTase-like"/>
</dbReference>